<dbReference type="OrthoDB" id="9790745at2"/>
<reference evidence="1 2" key="1">
    <citation type="submission" date="2017-10" db="EMBL/GenBank/DDBJ databases">
        <title>Draft genome sequences of strains TRE 1, TRE 9, TRE H and TRI 7, isolated from tamarins, belonging to four potential novel Bifidobacterium species.</title>
        <authorList>
            <person name="Mattarelli P."/>
            <person name="Modesto M."/>
            <person name="Puglisi E."/>
            <person name="Morelli L."/>
            <person name="Spezio C."/>
            <person name="Bonetti A."/>
            <person name="Sandri C."/>
        </authorList>
    </citation>
    <scope>NUCLEOTIDE SEQUENCE [LARGE SCALE GENOMIC DNA]</scope>
    <source>
        <strain evidence="2">TRE1</strain>
    </source>
</reference>
<dbReference type="Proteomes" id="UP000229095">
    <property type="component" value="Unassembled WGS sequence"/>
</dbReference>
<dbReference type="EMBL" id="PEBI01000001">
    <property type="protein sequence ID" value="PJM74330.1"/>
    <property type="molecule type" value="Genomic_DNA"/>
</dbReference>
<dbReference type="AlphaFoldDB" id="A0A2M9HC07"/>
<evidence type="ECO:0000313" key="1">
    <source>
        <dbReference type="EMBL" id="PJM74330.1"/>
    </source>
</evidence>
<dbReference type="PANTHER" id="PTHR36849">
    <property type="entry name" value="CYTOPLASMIC PROTEIN-RELATED"/>
    <property type="match status" value="1"/>
</dbReference>
<proteinExistence type="predicted"/>
<name>A0A2M9HC07_9BIFI</name>
<gene>
    <name evidence="1" type="ORF">CS006_02800</name>
</gene>
<organism evidence="1 2">
    <name type="scientific">Bifidobacterium primatium</name>
    <dbReference type="NCBI Taxonomy" id="2045438"/>
    <lineage>
        <taxon>Bacteria</taxon>
        <taxon>Bacillati</taxon>
        <taxon>Actinomycetota</taxon>
        <taxon>Actinomycetes</taxon>
        <taxon>Bifidobacteriales</taxon>
        <taxon>Bifidobacteriaceae</taxon>
        <taxon>Bifidobacterium</taxon>
    </lineage>
</organism>
<dbReference type="Pfam" id="PF22752">
    <property type="entry name" value="DUF488-N3i"/>
    <property type="match status" value="1"/>
</dbReference>
<sequence length="126" mass="14445">MVGMSIMVKRIYDEPEPDDGCRILVDRLWPRGMSRERTALDLWLKDIAPSPGLRKWFGHDPARFAEFAERYREELDANVETVASLRDIIMTHETVTLLYAAKNPLANHAVVLRDYMAGDTGIIKSR</sequence>
<keyword evidence="2" id="KW-1185">Reference proteome</keyword>
<protein>
    <submittedName>
        <fullName evidence="1">MarR family transcriptional regulator</fullName>
    </submittedName>
</protein>
<dbReference type="InterPro" id="IPR052552">
    <property type="entry name" value="YeaO-like"/>
</dbReference>
<accession>A0A2M9HC07</accession>
<dbReference type="PANTHER" id="PTHR36849:SF1">
    <property type="entry name" value="CYTOPLASMIC PROTEIN"/>
    <property type="match status" value="1"/>
</dbReference>
<evidence type="ECO:0000313" key="2">
    <source>
        <dbReference type="Proteomes" id="UP000229095"/>
    </source>
</evidence>
<comment type="caution">
    <text evidence="1">The sequence shown here is derived from an EMBL/GenBank/DDBJ whole genome shotgun (WGS) entry which is preliminary data.</text>
</comment>